<dbReference type="InterPro" id="IPR016181">
    <property type="entry name" value="Acyl_CoA_acyltransferase"/>
</dbReference>
<comment type="caution">
    <text evidence="2">The sequence shown here is derived from an EMBL/GenBank/DDBJ whole genome shotgun (WGS) entry which is preliminary data.</text>
</comment>
<keyword evidence="3" id="KW-1185">Reference proteome</keyword>
<protein>
    <submittedName>
        <fullName evidence="2">GNAT family N-acetyltransferase</fullName>
    </submittedName>
</protein>
<dbReference type="Gene3D" id="3.40.630.30">
    <property type="match status" value="1"/>
</dbReference>
<reference evidence="2 3" key="1">
    <citation type="submission" date="2023-08" db="EMBL/GenBank/DDBJ databases">
        <authorList>
            <person name="Park J.-S."/>
        </authorList>
    </citation>
    <scope>NUCLEOTIDE SEQUENCE [LARGE SCALE GENOMIC DNA]</scope>
    <source>
        <strain evidence="2 3">2205SS18-9</strain>
    </source>
</reference>
<proteinExistence type="predicted"/>
<name>A0ABT9J1C7_9BACL</name>
<evidence type="ECO:0000313" key="2">
    <source>
        <dbReference type="EMBL" id="MDP5275397.1"/>
    </source>
</evidence>
<dbReference type="Pfam" id="PF13302">
    <property type="entry name" value="Acetyltransf_3"/>
    <property type="match status" value="1"/>
</dbReference>
<sequence>MQLETQRLNLIACTEDYVSNLSVEEYEMGPHIELHLLELKNSPSNKGWGVWFVINKENDMIIGDVGFKGKSNSENAVEVGYGIIPSAQGKGFATEAVEAIIKWAFSTDEVMKINAECLDDNLASIKVLEKLQMNRIGIEDNMIKWQLLRNGNHIE</sequence>
<accession>A0ABT9J1C7</accession>
<dbReference type="CDD" id="cd04301">
    <property type="entry name" value="NAT_SF"/>
    <property type="match status" value="1"/>
</dbReference>
<gene>
    <name evidence="2" type="ORF">Q5Y73_14915</name>
</gene>
<dbReference type="RefSeq" id="WP_305992705.1">
    <property type="nucleotide sequence ID" value="NZ_JAVAMP010000007.1"/>
</dbReference>
<dbReference type="SUPFAM" id="SSF55729">
    <property type="entry name" value="Acyl-CoA N-acyltransferases (Nat)"/>
    <property type="match status" value="1"/>
</dbReference>
<feature type="domain" description="N-acetyltransferase" evidence="1">
    <location>
        <begin position="8"/>
        <end position="155"/>
    </location>
</feature>
<dbReference type="PANTHER" id="PTHR43792">
    <property type="entry name" value="GNAT FAMILY, PUTATIVE (AFU_ORTHOLOGUE AFUA_3G00765)-RELATED-RELATED"/>
    <property type="match status" value="1"/>
</dbReference>
<dbReference type="PANTHER" id="PTHR43792:SF13">
    <property type="entry name" value="ACETYLTRANSFERASE"/>
    <property type="match status" value="1"/>
</dbReference>
<evidence type="ECO:0000313" key="3">
    <source>
        <dbReference type="Proteomes" id="UP001231941"/>
    </source>
</evidence>
<dbReference type="InterPro" id="IPR051531">
    <property type="entry name" value="N-acetyltransferase"/>
</dbReference>
<dbReference type="EMBL" id="JAVAMP010000007">
    <property type="protein sequence ID" value="MDP5275397.1"/>
    <property type="molecule type" value="Genomic_DNA"/>
</dbReference>
<dbReference type="PROSITE" id="PS51186">
    <property type="entry name" value="GNAT"/>
    <property type="match status" value="1"/>
</dbReference>
<organism evidence="2 3">
    <name type="scientific">Chengkuizengella axinellae</name>
    <dbReference type="NCBI Taxonomy" id="3064388"/>
    <lineage>
        <taxon>Bacteria</taxon>
        <taxon>Bacillati</taxon>
        <taxon>Bacillota</taxon>
        <taxon>Bacilli</taxon>
        <taxon>Bacillales</taxon>
        <taxon>Paenibacillaceae</taxon>
        <taxon>Chengkuizengella</taxon>
    </lineage>
</organism>
<evidence type="ECO:0000259" key="1">
    <source>
        <dbReference type="PROSITE" id="PS51186"/>
    </source>
</evidence>
<dbReference type="Proteomes" id="UP001231941">
    <property type="component" value="Unassembled WGS sequence"/>
</dbReference>
<dbReference type="InterPro" id="IPR000182">
    <property type="entry name" value="GNAT_dom"/>
</dbReference>